<evidence type="ECO:0008006" key="4">
    <source>
        <dbReference type="Google" id="ProtNLM"/>
    </source>
</evidence>
<dbReference type="Proteomes" id="UP000024635">
    <property type="component" value="Unassembled WGS sequence"/>
</dbReference>
<comment type="caution">
    <text evidence="2">The sequence shown here is derived from an EMBL/GenBank/DDBJ whole genome shotgun (WGS) entry which is preliminary data.</text>
</comment>
<keyword evidence="3" id="KW-1185">Reference proteome</keyword>
<protein>
    <recommendedName>
        <fullName evidence="4">SCP domain-containing protein</fullName>
    </recommendedName>
</protein>
<dbReference type="InterPro" id="IPR035109">
    <property type="entry name" value="ASPR"/>
</dbReference>
<feature type="chain" id="PRO_5001488273" description="SCP domain-containing protein" evidence="1">
    <location>
        <begin position="24"/>
        <end position="160"/>
    </location>
</feature>
<dbReference type="EMBL" id="JARK01001378">
    <property type="protein sequence ID" value="EYC14097.1"/>
    <property type="molecule type" value="Genomic_DNA"/>
</dbReference>
<evidence type="ECO:0000313" key="3">
    <source>
        <dbReference type="Proteomes" id="UP000024635"/>
    </source>
</evidence>
<feature type="signal peptide" evidence="1">
    <location>
        <begin position="1"/>
        <end position="23"/>
    </location>
</feature>
<dbReference type="AlphaFoldDB" id="A0A016UH20"/>
<gene>
    <name evidence="2" type="primary">Acey_s0042.g717</name>
    <name evidence="2" type="synonym">ASPR-s0042.g717</name>
    <name evidence="2" type="ORF">Y032_0042g717</name>
</gene>
<name>A0A016UH20_9BILA</name>
<keyword evidence="1" id="KW-0732">Signal</keyword>
<evidence type="ECO:0000256" key="1">
    <source>
        <dbReference type="SAM" id="SignalP"/>
    </source>
</evidence>
<sequence length="160" mass="18052">MIRSTALVVLALILLQTTTFSNGEEEFKKCTGLMEGVDGDGCPEQVRQPLYNKLKGKNDKLNQNCTLEGVTVISNNFNNEIAYRGEFGEIDGLIHLWYRENNNNELTFGKDDPLKGLDIPGFIEKVIKNWDNELDKVKQKTQFGCYLGVSFNYTLVCAFA</sequence>
<organism evidence="2 3">
    <name type="scientific">Ancylostoma ceylanicum</name>
    <dbReference type="NCBI Taxonomy" id="53326"/>
    <lineage>
        <taxon>Eukaryota</taxon>
        <taxon>Metazoa</taxon>
        <taxon>Ecdysozoa</taxon>
        <taxon>Nematoda</taxon>
        <taxon>Chromadorea</taxon>
        <taxon>Rhabditida</taxon>
        <taxon>Rhabditina</taxon>
        <taxon>Rhabditomorpha</taxon>
        <taxon>Strongyloidea</taxon>
        <taxon>Ancylostomatidae</taxon>
        <taxon>Ancylostomatinae</taxon>
        <taxon>Ancylostoma</taxon>
    </lineage>
</organism>
<dbReference type="Pfam" id="PF17641">
    <property type="entry name" value="ASPRs"/>
    <property type="match status" value="1"/>
</dbReference>
<dbReference type="OrthoDB" id="5893090at2759"/>
<proteinExistence type="predicted"/>
<accession>A0A016UH20</accession>
<reference evidence="3" key="1">
    <citation type="journal article" date="2015" name="Nat. Genet.">
        <title>The genome and transcriptome of the zoonotic hookworm Ancylostoma ceylanicum identify infection-specific gene families.</title>
        <authorList>
            <person name="Schwarz E.M."/>
            <person name="Hu Y."/>
            <person name="Antoshechkin I."/>
            <person name="Miller M.M."/>
            <person name="Sternberg P.W."/>
            <person name="Aroian R.V."/>
        </authorList>
    </citation>
    <scope>NUCLEOTIDE SEQUENCE</scope>
    <source>
        <strain evidence="3">HY135</strain>
    </source>
</reference>
<evidence type="ECO:0000313" key="2">
    <source>
        <dbReference type="EMBL" id="EYC14097.1"/>
    </source>
</evidence>